<name>S8E5E2_FOMSC</name>
<feature type="non-terminal residue" evidence="1">
    <location>
        <position position="1"/>
    </location>
</feature>
<feature type="non-terminal residue" evidence="1">
    <location>
        <position position="110"/>
    </location>
</feature>
<dbReference type="InParanoid" id="S8E5E2"/>
<evidence type="ECO:0000313" key="2">
    <source>
        <dbReference type="Proteomes" id="UP000015241"/>
    </source>
</evidence>
<dbReference type="EMBL" id="KE504153">
    <property type="protein sequence ID" value="EPS99922.1"/>
    <property type="molecule type" value="Genomic_DNA"/>
</dbReference>
<accession>S8E5E2</accession>
<dbReference type="AlphaFoldDB" id="S8E5E2"/>
<protein>
    <submittedName>
        <fullName evidence="1">Uncharacterized protein</fullName>
    </submittedName>
</protein>
<evidence type="ECO:0000313" key="1">
    <source>
        <dbReference type="EMBL" id="EPS99922.1"/>
    </source>
</evidence>
<reference evidence="1 2" key="1">
    <citation type="journal article" date="2012" name="Science">
        <title>The Paleozoic origin of enzymatic lignin decomposition reconstructed from 31 fungal genomes.</title>
        <authorList>
            <person name="Floudas D."/>
            <person name="Binder M."/>
            <person name="Riley R."/>
            <person name="Barry K."/>
            <person name="Blanchette R.A."/>
            <person name="Henrissat B."/>
            <person name="Martinez A.T."/>
            <person name="Otillar R."/>
            <person name="Spatafora J.W."/>
            <person name="Yadav J.S."/>
            <person name="Aerts A."/>
            <person name="Benoit I."/>
            <person name="Boyd A."/>
            <person name="Carlson A."/>
            <person name="Copeland A."/>
            <person name="Coutinho P.M."/>
            <person name="de Vries R.P."/>
            <person name="Ferreira P."/>
            <person name="Findley K."/>
            <person name="Foster B."/>
            <person name="Gaskell J."/>
            <person name="Glotzer D."/>
            <person name="Gorecki P."/>
            <person name="Heitman J."/>
            <person name="Hesse C."/>
            <person name="Hori C."/>
            <person name="Igarashi K."/>
            <person name="Jurgens J.A."/>
            <person name="Kallen N."/>
            <person name="Kersten P."/>
            <person name="Kohler A."/>
            <person name="Kuees U."/>
            <person name="Kumar T.K.A."/>
            <person name="Kuo A."/>
            <person name="LaButti K."/>
            <person name="Larrondo L.F."/>
            <person name="Lindquist E."/>
            <person name="Ling A."/>
            <person name="Lombard V."/>
            <person name="Lucas S."/>
            <person name="Lundell T."/>
            <person name="Martin R."/>
            <person name="McLaughlin D.J."/>
            <person name="Morgenstern I."/>
            <person name="Morin E."/>
            <person name="Murat C."/>
            <person name="Nagy L.G."/>
            <person name="Nolan M."/>
            <person name="Ohm R.A."/>
            <person name="Patyshakuliyeva A."/>
            <person name="Rokas A."/>
            <person name="Ruiz-Duenas F.J."/>
            <person name="Sabat G."/>
            <person name="Salamov A."/>
            <person name="Samejima M."/>
            <person name="Schmutz J."/>
            <person name="Slot J.C."/>
            <person name="St John F."/>
            <person name="Stenlid J."/>
            <person name="Sun H."/>
            <person name="Sun S."/>
            <person name="Syed K."/>
            <person name="Tsang A."/>
            <person name="Wiebenga A."/>
            <person name="Young D."/>
            <person name="Pisabarro A."/>
            <person name="Eastwood D.C."/>
            <person name="Martin F."/>
            <person name="Cullen D."/>
            <person name="Grigoriev I.V."/>
            <person name="Hibbett D.S."/>
        </authorList>
    </citation>
    <scope>NUCLEOTIDE SEQUENCE</scope>
    <source>
        <strain evidence="2">FP-58527</strain>
    </source>
</reference>
<gene>
    <name evidence="1" type="ORF">FOMPIDRAFT_35105</name>
</gene>
<dbReference type="HOGENOM" id="CLU_000384_22_5_1"/>
<dbReference type="Proteomes" id="UP000015241">
    <property type="component" value="Unassembled WGS sequence"/>
</dbReference>
<proteinExistence type="predicted"/>
<keyword evidence="2" id="KW-1185">Reference proteome</keyword>
<organism evidence="1 2">
    <name type="scientific">Fomitopsis schrenkii</name>
    <name type="common">Brown rot fungus</name>
    <dbReference type="NCBI Taxonomy" id="2126942"/>
    <lineage>
        <taxon>Eukaryota</taxon>
        <taxon>Fungi</taxon>
        <taxon>Dikarya</taxon>
        <taxon>Basidiomycota</taxon>
        <taxon>Agaricomycotina</taxon>
        <taxon>Agaricomycetes</taxon>
        <taxon>Polyporales</taxon>
        <taxon>Fomitopsis</taxon>
    </lineage>
</organism>
<sequence length="110" mass="12810">ATHICQPLKQLSDYQITSKMLYKTHLHPREEFEQSYKGYTQWQLYEPRELVIVRDKVIEYSAERKQKPRYSGPHEIICRTTGGSYVLAEPNGEVSRQGIAASHLLPYISQ</sequence>
<dbReference type="OrthoDB" id="444848at2759"/>
<dbReference type="STRING" id="743788.S8E5E2"/>